<gene>
    <name evidence="2" type="ORF">FYJ72_00090</name>
</gene>
<dbReference type="GO" id="GO:0005524">
    <property type="term" value="F:ATP binding"/>
    <property type="evidence" value="ECO:0007669"/>
    <property type="project" value="InterPro"/>
</dbReference>
<keyword evidence="2" id="KW-0547">Nucleotide-binding</keyword>
<dbReference type="GO" id="GO:0003677">
    <property type="term" value="F:DNA binding"/>
    <property type="evidence" value="ECO:0007669"/>
    <property type="project" value="InterPro"/>
</dbReference>
<reference evidence="2 3" key="1">
    <citation type="submission" date="2019-08" db="EMBL/GenBank/DDBJ databases">
        <title>In-depth cultivation of the pig gut microbiome towards novel bacterial diversity and tailored functional studies.</title>
        <authorList>
            <person name="Wylensek D."/>
            <person name="Hitch T.C.A."/>
            <person name="Clavel T."/>
        </authorList>
    </citation>
    <scope>NUCLEOTIDE SEQUENCE [LARGE SCALE GENOMIC DNA]</scope>
    <source>
        <strain evidence="2 3">LKV-178-WT-2C</strain>
    </source>
</reference>
<dbReference type="PROSITE" id="PS51192">
    <property type="entry name" value="HELICASE_ATP_BIND_1"/>
    <property type="match status" value="1"/>
</dbReference>
<dbReference type="AlphaFoldDB" id="A0A6I2TV36"/>
<comment type="caution">
    <text evidence="2">The sequence shown here is derived from an EMBL/GenBank/DDBJ whole genome shotgun (WGS) entry which is preliminary data.</text>
</comment>
<feature type="domain" description="Helicase ATP-binding" evidence="1">
    <location>
        <begin position="358"/>
        <end position="515"/>
    </location>
</feature>
<name>A0A6I2TV36_9BACT</name>
<proteinExistence type="predicted"/>
<dbReference type="Pfam" id="PF00271">
    <property type="entry name" value="Helicase_C"/>
    <property type="match status" value="1"/>
</dbReference>
<dbReference type="SUPFAM" id="SSF52540">
    <property type="entry name" value="P-loop containing nucleoside triphosphate hydrolases"/>
    <property type="match status" value="2"/>
</dbReference>
<evidence type="ECO:0000259" key="1">
    <source>
        <dbReference type="PROSITE" id="PS51192"/>
    </source>
</evidence>
<dbReference type="GO" id="GO:0004386">
    <property type="term" value="F:helicase activity"/>
    <property type="evidence" value="ECO:0007669"/>
    <property type="project" value="UniProtKB-KW"/>
</dbReference>
<dbReference type="InterPro" id="IPR013670">
    <property type="entry name" value="EcoEI_R_C_dom"/>
</dbReference>
<dbReference type="InterPro" id="IPR006935">
    <property type="entry name" value="Helicase/UvrB_N"/>
</dbReference>
<dbReference type="Gene3D" id="3.90.1570.30">
    <property type="match status" value="1"/>
</dbReference>
<keyword evidence="2" id="KW-0378">Hydrolase</keyword>
<keyword evidence="2" id="KW-0067">ATP-binding</keyword>
<accession>A0A6I2TV36</accession>
<dbReference type="InterPro" id="IPR027417">
    <property type="entry name" value="P-loop_NTPase"/>
</dbReference>
<dbReference type="PANTHER" id="PTHR47396">
    <property type="entry name" value="TYPE I RESTRICTION ENZYME ECOKI R PROTEIN"/>
    <property type="match status" value="1"/>
</dbReference>
<dbReference type="Pfam" id="PF08463">
    <property type="entry name" value="EcoEI_R_C"/>
    <property type="match status" value="1"/>
</dbReference>
<organism evidence="2 3">
    <name type="scientific">Segatella copri</name>
    <dbReference type="NCBI Taxonomy" id="165179"/>
    <lineage>
        <taxon>Bacteria</taxon>
        <taxon>Pseudomonadati</taxon>
        <taxon>Bacteroidota</taxon>
        <taxon>Bacteroidia</taxon>
        <taxon>Bacteroidales</taxon>
        <taxon>Prevotellaceae</taxon>
        <taxon>Segatella</taxon>
    </lineage>
</organism>
<dbReference type="SMART" id="SM00487">
    <property type="entry name" value="DEXDc"/>
    <property type="match status" value="1"/>
</dbReference>
<evidence type="ECO:0000313" key="3">
    <source>
        <dbReference type="Proteomes" id="UP000450161"/>
    </source>
</evidence>
<dbReference type="GO" id="GO:0006304">
    <property type="term" value="P:DNA modification"/>
    <property type="evidence" value="ECO:0007669"/>
    <property type="project" value="InterPro"/>
</dbReference>
<dbReference type="InterPro" id="IPR014001">
    <property type="entry name" value="Helicase_ATP-bd"/>
</dbReference>
<dbReference type="InterPro" id="IPR001650">
    <property type="entry name" value="Helicase_C-like"/>
</dbReference>
<dbReference type="RefSeq" id="WP_154479984.1">
    <property type="nucleotide sequence ID" value="NZ_VUNF01000001.1"/>
</dbReference>
<dbReference type="GO" id="GO:0016787">
    <property type="term" value="F:hydrolase activity"/>
    <property type="evidence" value="ECO:0007669"/>
    <property type="project" value="InterPro"/>
</dbReference>
<dbReference type="Proteomes" id="UP000450161">
    <property type="component" value="Unassembled WGS sequence"/>
</dbReference>
<sequence>MKNFDFIKKLEEVIPAFHQLHAYCDKAEIFQKAFPEESAANARKALEWLVKNHLAMAKVTLEPHETLSQMLKRPEIDAFVNEDWELIQDMRTVKKIGNYAAHTGTQKIRKNDAFICLRALYHVACGFLYRWRAIDKIAAFDATLIPQDFTQVHAADNSEPAVSPDLKHHVPHEAIEHPKSPTQQPAESLESETITRQCLIDYMLNEAGWEILHAKGDIQGGKAGIEIKIEGMNKQFHPSGIGYADYVLFSKGSKPLAVIEAKSTIHSPETGRKQAIEYADCLEKKYGVRPVIYYTNGYTTKVIDGLDYPPRTVISFHSYNDLEYLIQKRSRSPITNLAIDDEITNRPYQKTAIKSLVEWLNRKHRRGLLVLATGTGKTRVSISLCKLLYNNSKWLKNVLFLADRKELVKQAHEKFEEFLPSQPMSCLSEDDKPDTNARIVFSTYQTMINYINTEPLEFSIGHFDLIIIDEAHRSVFGKYGAIFQYFDSLLIGLTATPRAEIDKNTFQLLELENEPNFEYTYEEAIRDEYLRPYRLKKCNSKMINRGIKYDDLSAEQREQLEKVWEYEKAMKGIPKEKEYHRDIQGNEIFNYLINDDTIGNVLSELMTNGLKVHSGEDVGKTIIFAYNHKHAERIVERFNQLYPERGADYCQLIDNQVKNHSAIIADFKMEAKMPQIAVSVDMLDTGIDVPEILNLVFFKIIKSKIKFEQMIGRGTRLCKDLFGPGEDKQEFYIFDWCGNFDFFSKQGDDIHPSDSKSLTDRLFCLRLDIAKELQSAEHQEKEFDKQLHDELKTLLHQQVAAIGKERKEARPWLNIIEPYRNQEKWTCLSELDVSRLKKIGHLIKVDKDDEEAKRFDIVMLHIMLSLIDTTRRVGQFRKVVVNIAAILEKKASIPAVMERIDIIRQVQKPVFWENESLDALEHVRRELRGLVHLLKEQRGGKKFIIDIEDTYTKVEGGEDEVIKTSYKQRVIDYLAENSNNDTLRKIQHFEQLTSADIEELERIFFEELGTKDEYNELTEGHPYKNNVAAFIRVINGIDRQKALQIYQQFIEGYNLTSEQEIYLKNILDYISMNGDIETRNFLEYPLKDLKWRETFGDTFVNLKDFIKQMHRVIIA</sequence>
<dbReference type="Pfam" id="PF04851">
    <property type="entry name" value="ResIII"/>
    <property type="match status" value="1"/>
</dbReference>
<evidence type="ECO:0000313" key="2">
    <source>
        <dbReference type="EMBL" id="MST76128.1"/>
    </source>
</evidence>
<dbReference type="Gene3D" id="3.40.50.300">
    <property type="entry name" value="P-loop containing nucleotide triphosphate hydrolases"/>
    <property type="match status" value="2"/>
</dbReference>
<dbReference type="PANTHER" id="PTHR47396:SF1">
    <property type="entry name" value="ATP-DEPENDENT HELICASE IRC3-RELATED"/>
    <property type="match status" value="1"/>
</dbReference>
<dbReference type="InterPro" id="IPR050742">
    <property type="entry name" value="Helicase_Restrict-Modif_Enz"/>
</dbReference>
<dbReference type="CDD" id="cd18799">
    <property type="entry name" value="SF2_C_EcoAI-like"/>
    <property type="match status" value="1"/>
</dbReference>
<dbReference type="EMBL" id="VUNF01000001">
    <property type="protein sequence ID" value="MST76128.1"/>
    <property type="molecule type" value="Genomic_DNA"/>
</dbReference>
<protein>
    <submittedName>
        <fullName evidence="2">DEAD/DEAH box helicase</fullName>
    </submittedName>
</protein>
<dbReference type="CDD" id="cd18032">
    <property type="entry name" value="DEXHc_RE_I_III_res"/>
    <property type="match status" value="1"/>
</dbReference>
<keyword evidence="2" id="KW-0347">Helicase</keyword>
<dbReference type="GO" id="GO:0005829">
    <property type="term" value="C:cytosol"/>
    <property type="evidence" value="ECO:0007669"/>
    <property type="project" value="TreeGrafter"/>
</dbReference>